<feature type="domain" description="Glycosyl hydrolases family 38 C-terminal" evidence="4">
    <location>
        <begin position="795"/>
        <end position="864"/>
    </location>
</feature>
<protein>
    <recommendedName>
        <fullName evidence="6">Mannosylglycerate hydrolase</fullName>
    </recommendedName>
</protein>
<dbReference type="Pfam" id="PF01074">
    <property type="entry name" value="Glyco_hydro_38N"/>
    <property type="match status" value="1"/>
</dbReference>
<dbReference type="SUPFAM" id="SSF74650">
    <property type="entry name" value="Galactose mutarotase-like"/>
    <property type="match status" value="1"/>
</dbReference>
<dbReference type="Gene3D" id="3.20.110.10">
    <property type="entry name" value="Glycoside hydrolase 38, N terminal domain"/>
    <property type="match status" value="1"/>
</dbReference>
<dbReference type="Gene3D" id="1.20.1270.50">
    <property type="entry name" value="Glycoside hydrolase family 38, central domain"/>
    <property type="match status" value="1"/>
</dbReference>
<reference evidence="5" key="1">
    <citation type="submission" date="2019-03" db="EMBL/GenBank/DDBJ databases">
        <title>Single cell metagenomics reveals metabolic interactions within the superorganism composed of flagellate Streblomastix strix and complex community of Bacteroidetes bacteria on its surface.</title>
        <authorList>
            <person name="Treitli S.C."/>
            <person name="Kolisko M."/>
            <person name="Husnik F."/>
            <person name="Keeling P."/>
            <person name="Hampl V."/>
        </authorList>
    </citation>
    <scope>NUCLEOTIDE SEQUENCE</scope>
    <source>
        <strain evidence="5">STM</strain>
    </source>
</reference>
<dbReference type="InterPro" id="IPR011013">
    <property type="entry name" value="Gal_mutarotase_sf_dom"/>
</dbReference>
<feature type="domain" description="Glycoside hydrolase family 38 N-terminal" evidence="2">
    <location>
        <begin position="60"/>
        <end position="257"/>
    </location>
</feature>
<name>A0A5J4R557_9ZZZZ</name>
<evidence type="ECO:0000259" key="2">
    <source>
        <dbReference type="Pfam" id="PF01074"/>
    </source>
</evidence>
<dbReference type="PANTHER" id="PTHR46017">
    <property type="entry name" value="ALPHA-MANNOSIDASE 2C1"/>
    <property type="match status" value="1"/>
</dbReference>
<evidence type="ECO:0000259" key="3">
    <source>
        <dbReference type="Pfam" id="PF07748"/>
    </source>
</evidence>
<feature type="domain" description="Glycosyl hydrolase family 38 C-terminal" evidence="3">
    <location>
        <begin position="510"/>
        <end position="714"/>
    </location>
</feature>
<dbReference type="AlphaFoldDB" id="A0A5J4R557"/>
<dbReference type="SUPFAM" id="SSF88713">
    <property type="entry name" value="Glycoside hydrolase/deacetylase"/>
    <property type="match status" value="1"/>
</dbReference>
<evidence type="ECO:0008006" key="6">
    <source>
        <dbReference type="Google" id="ProtNLM"/>
    </source>
</evidence>
<dbReference type="EMBL" id="SNRY01001822">
    <property type="protein sequence ID" value="KAA6328424.1"/>
    <property type="molecule type" value="Genomic_DNA"/>
</dbReference>
<dbReference type="GO" id="GO:0030246">
    <property type="term" value="F:carbohydrate binding"/>
    <property type="evidence" value="ECO:0007669"/>
    <property type="project" value="InterPro"/>
</dbReference>
<dbReference type="GO" id="GO:0006013">
    <property type="term" value="P:mannose metabolic process"/>
    <property type="evidence" value="ECO:0007669"/>
    <property type="project" value="InterPro"/>
</dbReference>
<dbReference type="InterPro" id="IPR000602">
    <property type="entry name" value="Glyco_hydro_38_N"/>
</dbReference>
<dbReference type="InterPro" id="IPR011682">
    <property type="entry name" value="Glyco_hydro_38_C"/>
</dbReference>
<comment type="caution">
    <text evidence="5">The sequence shown here is derived from an EMBL/GenBank/DDBJ whole genome shotgun (WGS) entry which is preliminary data.</text>
</comment>
<comment type="similarity">
    <text evidence="1">Belongs to the glycosyl hydrolase 38 family.</text>
</comment>
<dbReference type="Gene3D" id="2.70.98.30">
    <property type="entry name" value="Golgi alpha-mannosidase II, domain 4"/>
    <property type="match status" value="1"/>
</dbReference>
<organism evidence="5">
    <name type="scientific">termite gut metagenome</name>
    <dbReference type="NCBI Taxonomy" id="433724"/>
    <lineage>
        <taxon>unclassified sequences</taxon>
        <taxon>metagenomes</taxon>
        <taxon>organismal metagenomes</taxon>
    </lineage>
</organism>
<dbReference type="GO" id="GO:0004559">
    <property type="term" value="F:alpha-mannosidase activity"/>
    <property type="evidence" value="ECO:0007669"/>
    <property type="project" value="InterPro"/>
</dbReference>
<dbReference type="GO" id="GO:0009313">
    <property type="term" value="P:oligosaccharide catabolic process"/>
    <property type="evidence" value="ECO:0007669"/>
    <property type="project" value="TreeGrafter"/>
</dbReference>
<dbReference type="InterPro" id="IPR027291">
    <property type="entry name" value="Glyco_hydro_38_N_sf"/>
</dbReference>
<dbReference type="InterPro" id="IPR011330">
    <property type="entry name" value="Glyco_hydro/deAcase_b/a-brl"/>
</dbReference>
<accession>A0A5J4R557</accession>
<proteinExistence type="inferred from homology"/>
<evidence type="ECO:0000259" key="4">
    <source>
        <dbReference type="Pfam" id="PF17677"/>
    </source>
</evidence>
<dbReference type="InterPro" id="IPR037094">
    <property type="entry name" value="Glyco_hydro_38_cen_sf"/>
</dbReference>
<gene>
    <name evidence="5" type="ORF">EZS27_022681</name>
</gene>
<dbReference type="Pfam" id="PF07748">
    <property type="entry name" value="Glyco_hydro_38C"/>
    <property type="match status" value="1"/>
</dbReference>
<evidence type="ECO:0000313" key="5">
    <source>
        <dbReference type="EMBL" id="KAA6328424.1"/>
    </source>
</evidence>
<dbReference type="PANTHER" id="PTHR46017:SF1">
    <property type="entry name" value="ALPHA-MANNOSIDASE 2C1"/>
    <property type="match status" value="1"/>
</dbReference>
<dbReference type="InterPro" id="IPR041147">
    <property type="entry name" value="GH38_C"/>
</dbReference>
<dbReference type="Pfam" id="PF17677">
    <property type="entry name" value="Glyco_hydro38C2"/>
    <property type="match status" value="1"/>
</dbReference>
<sequence length="871" mass="99988">MNIQTCSLFHTQSKIVLGDKLLFLLLLFSSLNLFSQKIYFADGYHGGIYGHYPYWQTQFMVDKLKEFPDWRINLEIEPETWDSVMVNTPEAYLQFKNIVTDPRIEFTNPMYAQTYCFNISGESIIRQFQYGIRKIKQHFPEVSFYTYGVEEPCFTSSLPQLLKSFGFHNAVLKNPDTCWGGYVEGYGNDFIQWIGPDGTAISTVPRYKSEALVEKSTWQTTAWDNSTEYIQSAFQAGVQNPVGMCYQDAGWKNGPWLGYGENVKNHSTYVTWREYFSAHASEKISDVWRLSQEDIRVSLMWGSQVLQRIAQQVRHSENVIIKAEKLLSMASLETGQTLPDTIFDEAWRTLLLAQHHDSWIVPYNHLKKQRTWADEIALWTANTDKISDEIIRKAQSFFVHNSVTAGSGIHALHIQPDSYLRIYNTLPKDRTEVITVKLPKEWNDKKITVLDKDGKCLLSVQQINGNEACLSCKVSVPSFGYTTLQLKEAEVGQNPPAAGITLPVPTECVMENDLYKITFDLAFGGKIKSLIAKNLGHKEFIDPNTAFGFNELRGYFYEKGQFLSNTERPAQVTILEDDVLRKQIKIESKIGEHTCYQIITLNQSQKRIDCSLQIDWQGNVGIGEYKQQNNWEENRRAFYDDRFKLNVLFPVTLSARKIYKDAPFDVCESRLENTFYNTWDSIKNTILLHWVDVMQGDGTYGFALLSDHTTTYSHGNDFPLGLTAQYSGKGLGGRDYLITQPLHIEYALIPHKGKWDDAQIATQSNEWNEPMIASFDPVELSERSFIRFDKPGYELTSLKTDGEKQLILRIFNQESDEKPLKIQLNFPVEKGEEIALNGELITTCLLEDDCNIRISIPRFGIKTIRIQKNNK</sequence>
<evidence type="ECO:0000256" key="1">
    <source>
        <dbReference type="ARBA" id="ARBA00009792"/>
    </source>
</evidence>